<reference evidence="7 8" key="1">
    <citation type="submission" date="2016-03" db="EMBL/GenBank/DDBJ databases">
        <title>EvidentialGene: Evidence-directed Construction of Genes on Genomes.</title>
        <authorList>
            <person name="Gilbert D.G."/>
            <person name="Choi J.-H."/>
            <person name="Mockaitis K."/>
            <person name="Colbourne J."/>
            <person name="Pfrender M."/>
        </authorList>
    </citation>
    <scope>NUCLEOTIDE SEQUENCE [LARGE SCALE GENOMIC DNA]</scope>
    <source>
        <strain evidence="7 8">Xinb3</strain>
        <tissue evidence="7">Complete organism</tissue>
    </source>
</reference>
<gene>
    <name evidence="7" type="ORF">APZ42_023946</name>
</gene>
<comment type="caution">
    <text evidence="7">The sequence shown here is derived from an EMBL/GenBank/DDBJ whole genome shotgun (WGS) entry which is preliminary data.</text>
</comment>
<dbReference type="STRING" id="35525.A0A0P5XQG4"/>
<accession>A0A0P5XQG4</accession>
<dbReference type="GO" id="GO:0008234">
    <property type="term" value="F:cysteine-type peptidase activity"/>
    <property type="evidence" value="ECO:0007669"/>
    <property type="project" value="UniProtKB-KW"/>
</dbReference>
<dbReference type="InterPro" id="IPR039417">
    <property type="entry name" value="Peptidase_C1A_papain-like"/>
</dbReference>
<evidence type="ECO:0000256" key="3">
    <source>
        <dbReference type="ARBA" id="ARBA00022801"/>
    </source>
</evidence>
<evidence type="ECO:0000313" key="8">
    <source>
        <dbReference type="Proteomes" id="UP000076858"/>
    </source>
</evidence>
<proteinExistence type="inferred from homology"/>
<protein>
    <submittedName>
        <fullName evidence="7">Uncharacterized protein</fullName>
    </submittedName>
</protein>
<dbReference type="PROSITE" id="PS00139">
    <property type="entry name" value="THIOL_PROTEASE_CYS"/>
    <property type="match status" value="1"/>
</dbReference>
<keyword evidence="2" id="KW-0645">Protease</keyword>
<dbReference type="PROSITE" id="PS00640">
    <property type="entry name" value="THIOL_PROTEASE_ASN"/>
    <property type="match status" value="1"/>
</dbReference>
<dbReference type="InterPro" id="IPR000668">
    <property type="entry name" value="Peptidase_C1A_C"/>
</dbReference>
<dbReference type="GO" id="GO:0006508">
    <property type="term" value="P:proteolysis"/>
    <property type="evidence" value="ECO:0007669"/>
    <property type="project" value="UniProtKB-KW"/>
</dbReference>
<evidence type="ECO:0000256" key="2">
    <source>
        <dbReference type="ARBA" id="ARBA00022670"/>
    </source>
</evidence>
<name>A0A0P5XQG4_9CRUS</name>
<dbReference type="OrthoDB" id="190265at2759"/>
<dbReference type="AlphaFoldDB" id="A0A0P5XQG4"/>
<keyword evidence="3" id="KW-0378">Hydrolase</keyword>
<keyword evidence="6" id="KW-1015">Disulfide bond</keyword>
<keyword evidence="8" id="KW-1185">Reference proteome</keyword>
<dbReference type="SMART" id="SM00848">
    <property type="entry name" value="Inhibitor_I29"/>
    <property type="match status" value="1"/>
</dbReference>
<dbReference type="InterPro" id="IPR038765">
    <property type="entry name" value="Papain-like_cys_pep_sf"/>
</dbReference>
<dbReference type="Pfam" id="PF00112">
    <property type="entry name" value="Peptidase_C1"/>
    <property type="match status" value="1"/>
</dbReference>
<dbReference type="PRINTS" id="PR00705">
    <property type="entry name" value="PAPAIN"/>
</dbReference>
<evidence type="ECO:0000313" key="7">
    <source>
        <dbReference type="EMBL" id="KZS11242.1"/>
    </source>
</evidence>
<evidence type="ECO:0000256" key="5">
    <source>
        <dbReference type="ARBA" id="ARBA00023145"/>
    </source>
</evidence>
<dbReference type="InterPro" id="IPR000169">
    <property type="entry name" value="Pept_cys_AS"/>
</dbReference>
<dbReference type="InterPro" id="IPR013201">
    <property type="entry name" value="Prot_inhib_I29"/>
</dbReference>
<organism evidence="7 8">
    <name type="scientific">Daphnia magna</name>
    <dbReference type="NCBI Taxonomy" id="35525"/>
    <lineage>
        <taxon>Eukaryota</taxon>
        <taxon>Metazoa</taxon>
        <taxon>Ecdysozoa</taxon>
        <taxon>Arthropoda</taxon>
        <taxon>Crustacea</taxon>
        <taxon>Branchiopoda</taxon>
        <taxon>Diplostraca</taxon>
        <taxon>Cladocera</taxon>
        <taxon>Anomopoda</taxon>
        <taxon>Daphniidae</taxon>
        <taxon>Daphnia</taxon>
    </lineage>
</organism>
<keyword evidence="4" id="KW-0788">Thiol protease</keyword>
<dbReference type="PROSITE" id="PS00639">
    <property type="entry name" value="THIOL_PROTEASE_HIS"/>
    <property type="match status" value="1"/>
</dbReference>
<dbReference type="EMBL" id="LRGB01001581">
    <property type="protein sequence ID" value="KZS11242.1"/>
    <property type="molecule type" value="Genomic_DNA"/>
</dbReference>
<dbReference type="SMART" id="SM00645">
    <property type="entry name" value="Pept_C1"/>
    <property type="match status" value="1"/>
</dbReference>
<evidence type="ECO:0000256" key="1">
    <source>
        <dbReference type="ARBA" id="ARBA00008455"/>
    </source>
</evidence>
<dbReference type="Gene3D" id="3.90.70.10">
    <property type="entry name" value="Cysteine proteinases"/>
    <property type="match status" value="1"/>
</dbReference>
<comment type="similarity">
    <text evidence="1">Belongs to the peptidase C1 family.</text>
</comment>
<sequence>MKFLCAIVLLVAAIAFAAAGDLEDELNWQSYKAKFHKRHRSKDEARRKANFIKRQKQIEKHNKENKEWEMGNNLFSDMTDEERKGMLGAKPVPRKERFLNPGYPIEERALPISIDYRSDKCMQPVKQQAECGSCWSFAAVVPLEFNTCKKTGTPVALSEQMLVDCDTYNYACNGGDYTNAWKFIKEKGGIMTNSSYPYVSGTTLTRGTCKFSSTSVATRVSTYGWTMPYPNATVSMQYLQSYGPLPSAMKVLDSLYQYKNGVYSDSACIIADENQVDHAVVIVGYGTTTTTPAIPYWIVRNSWGTTWGNLGYMAIKRGVNMCNIESWTAYVEVV</sequence>
<dbReference type="Pfam" id="PF08246">
    <property type="entry name" value="Inhibitor_I29"/>
    <property type="match status" value="1"/>
</dbReference>
<dbReference type="SUPFAM" id="SSF54001">
    <property type="entry name" value="Cysteine proteinases"/>
    <property type="match status" value="1"/>
</dbReference>
<dbReference type="PANTHER" id="PTHR12411">
    <property type="entry name" value="CYSTEINE PROTEASE FAMILY C1-RELATED"/>
    <property type="match status" value="1"/>
</dbReference>
<dbReference type="Proteomes" id="UP000076858">
    <property type="component" value="Unassembled WGS sequence"/>
</dbReference>
<dbReference type="InterPro" id="IPR013128">
    <property type="entry name" value="Peptidase_C1A"/>
</dbReference>
<evidence type="ECO:0000256" key="4">
    <source>
        <dbReference type="ARBA" id="ARBA00022807"/>
    </source>
</evidence>
<dbReference type="InterPro" id="IPR025660">
    <property type="entry name" value="Pept_his_AS"/>
</dbReference>
<dbReference type="InterPro" id="IPR025661">
    <property type="entry name" value="Pept_asp_AS"/>
</dbReference>
<evidence type="ECO:0000256" key="6">
    <source>
        <dbReference type="ARBA" id="ARBA00023157"/>
    </source>
</evidence>
<dbReference type="CDD" id="cd02248">
    <property type="entry name" value="Peptidase_C1A"/>
    <property type="match status" value="1"/>
</dbReference>
<keyword evidence="5" id="KW-0865">Zymogen</keyword>